<name>A0ABP9W5P7_9DEIO</name>
<keyword evidence="9" id="KW-1185">Reference proteome</keyword>
<evidence type="ECO:0000313" key="9">
    <source>
        <dbReference type="Proteomes" id="UP001401887"/>
    </source>
</evidence>
<dbReference type="InterPro" id="IPR001525">
    <property type="entry name" value="C5_MeTfrase"/>
</dbReference>
<protein>
    <recommendedName>
        <fullName evidence="1">DNA (cytosine-5-)-methyltransferase</fullName>
        <ecNumber evidence="1">2.1.1.37</ecNumber>
    </recommendedName>
</protein>
<dbReference type="PANTHER" id="PTHR10629:SF52">
    <property type="entry name" value="DNA (CYTOSINE-5)-METHYLTRANSFERASE 1"/>
    <property type="match status" value="1"/>
</dbReference>
<dbReference type="Gene3D" id="3.90.120.10">
    <property type="entry name" value="DNA Methylase, subunit A, domain 2"/>
    <property type="match status" value="1"/>
</dbReference>
<accession>A0ABP9W5P7</accession>
<evidence type="ECO:0000256" key="1">
    <source>
        <dbReference type="ARBA" id="ARBA00011975"/>
    </source>
</evidence>
<evidence type="ECO:0000256" key="7">
    <source>
        <dbReference type="RuleBase" id="RU000416"/>
    </source>
</evidence>
<feature type="active site" evidence="6">
    <location>
        <position position="134"/>
    </location>
</feature>
<proteinExistence type="inferred from homology"/>
<keyword evidence="2 6" id="KW-0489">Methyltransferase</keyword>
<evidence type="ECO:0000256" key="6">
    <source>
        <dbReference type="PROSITE-ProRule" id="PRU01016"/>
    </source>
</evidence>
<keyword evidence="5" id="KW-0680">Restriction system</keyword>
<dbReference type="EC" id="2.1.1.37" evidence="1"/>
<dbReference type="PANTHER" id="PTHR10629">
    <property type="entry name" value="CYTOSINE-SPECIFIC METHYLTRANSFERASE"/>
    <property type="match status" value="1"/>
</dbReference>
<dbReference type="PROSITE" id="PS51679">
    <property type="entry name" value="SAM_MT_C5"/>
    <property type="match status" value="1"/>
</dbReference>
<dbReference type="Pfam" id="PF00145">
    <property type="entry name" value="DNA_methylase"/>
    <property type="match status" value="2"/>
</dbReference>
<dbReference type="InterPro" id="IPR050390">
    <property type="entry name" value="C5-Methyltransferase"/>
</dbReference>
<evidence type="ECO:0000256" key="2">
    <source>
        <dbReference type="ARBA" id="ARBA00022603"/>
    </source>
</evidence>
<dbReference type="InterPro" id="IPR029063">
    <property type="entry name" value="SAM-dependent_MTases_sf"/>
</dbReference>
<dbReference type="SUPFAM" id="SSF53335">
    <property type="entry name" value="S-adenosyl-L-methionine-dependent methyltransferases"/>
    <property type="match status" value="1"/>
</dbReference>
<keyword evidence="3 6" id="KW-0808">Transferase</keyword>
<comment type="similarity">
    <text evidence="6 7">Belongs to the class I-like SAM-binding methyltransferase superfamily. C5-methyltransferase family.</text>
</comment>
<reference evidence="8 9" key="1">
    <citation type="submission" date="2024-02" db="EMBL/GenBank/DDBJ databases">
        <title>Deinococcus carri NBRC 110142.</title>
        <authorList>
            <person name="Ichikawa N."/>
            <person name="Katano-Makiyama Y."/>
            <person name="Hidaka K."/>
        </authorList>
    </citation>
    <scope>NUCLEOTIDE SEQUENCE [LARGE SCALE GENOMIC DNA]</scope>
    <source>
        <strain evidence="8 9">NBRC 110142</strain>
    </source>
</reference>
<dbReference type="NCBIfam" id="TIGR00675">
    <property type="entry name" value="dcm"/>
    <property type="match status" value="1"/>
</dbReference>
<evidence type="ECO:0000256" key="4">
    <source>
        <dbReference type="ARBA" id="ARBA00022691"/>
    </source>
</evidence>
<dbReference type="Proteomes" id="UP001401887">
    <property type="component" value="Unassembled WGS sequence"/>
</dbReference>
<evidence type="ECO:0000256" key="5">
    <source>
        <dbReference type="ARBA" id="ARBA00022747"/>
    </source>
</evidence>
<gene>
    <name evidence="8" type="ORF">Dcar01_01418</name>
</gene>
<organism evidence="8 9">
    <name type="scientific">Deinococcus carri</name>
    <dbReference type="NCBI Taxonomy" id="1211323"/>
    <lineage>
        <taxon>Bacteria</taxon>
        <taxon>Thermotogati</taxon>
        <taxon>Deinococcota</taxon>
        <taxon>Deinococci</taxon>
        <taxon>Deinococcales</taxon>
        <taxon>Deinococcaceae</taxon>
        <taxon>Deinococcus</taxon>
    </lineage>
</organism>
<comment type="caution">
    <text evidence="8">The sequence shown here is derived from an EMBL/GenBank/DDBJ whole genome shotgun (WGS) entry which is preliminary data.</text>
</comment>
<dbReference type="PRINTS" id="PR00105">
    <property type="entry name" value="C5METTRFRASE"/>
</dbReference>
<dbReference type="Gene3D" id="3.40.50.150">
    <property type="entry name" value="Vaccinia Virus protein VP39"/>
    <property type="match status" value="1"/>
</dbReference>
<keyword evidence="4 6" id="KW-0949">S-adenosyl-L-methionine</keyword>
<evidence type="ECO:0000313" key="8">
    <source>
        <dbReference type="EMBL" id="GAA5512700.1"/>
    </source>
</evidence>
<dbReference type="EMBL" id="BAABRP010000003">
    <property type="protein sequence ID" value="GAA5512700.1"/>
    <property type="molecule type" value="Genomic_DNA"/>
</dbReference>
<evidence type="ECO:0000256" key="3">
    <source>
        <dbReference type="ARBA" id="ARBA00022679"/>
    </source>
</evidence>
<sequence length="672" mass="74744">MLEYEQMTTSPFSPLALDGRPLGEILAVLYQEEERTPWADRFGELMRHSLRWPAEQLRTLSLFSGGGGLDIAFHDAGFDVVEMVELSPSYCATLTHNAVPGGMLAGSQVRCGDIRTYDAGHLRNIAFIIGGPPCQTFSAAGRRMAGAPGAKDPRGELFEPYVALLKQLQPRGFLFENVPGIKSADGGKTWPRILQEFDRAGYDVFERVLDAADYGVPQHRERLFVVGVRKGSGTFAFPRPTHGPDAETGLEHFPAGQAVAGADVSGVIRGIGGIYGHLLPDIPPGLNYSFYTARMGDPRPLFAWRSKFSDFLYKADPERPVRTLKAADSGYTGPFSWENRVFTSGELKRLQTFPDAYVLHGTSKGQGEQIGNAVPPQVGRILALAILDQVFGLPIPWTVPYLKPGEPLSFSRLKRNRQADSLAKARAAHAKRGVTPLVSAARHVSRNRRLGTGFEWTEHETGTGVYRVEADLGEKEWRISAGERLEGYGYELELRPSRDRSWHIPLERVVLIGRDRQAETHTALWLAFEEFLREVYGKYDLVQLSDYYYYPSRIQARFTFPGARPRGKVWKALRAVVEGHGVGERMMVHQLAKIWGLKEMDVLPVLQGLRALGYEVRGASTNLQMSPEEYLVPYAFPSLRPKSVQRHQLLKQLEQAPAAAGLLATADDEEDD</sequence>
<dbReference type="RefSeq" id="WP_345463023.1">
    <property type="nucleotide sequence ID" value="NZ_BAABRP010000003.1"/>
</dbReference>